<dbReference type="EMBL" id="JAGQHS010000189">
    <property type="protein sequence ID" value="MCA9758590.1"/>
    <property type="molecule type" value="Genomic_DNA"/>
</dbReference>
<dbReference type="InterPro" id="IPR010263">
    <property type="entry name" value="T6SS_TssK"/>
</dbReference>
<dbReference type="Proteomes" id="UP000739538">
    <property type="component" value="Unassembled WGS sequence"/>
</dbReference>
<name>A0A956NFU6_UNCEI</name>
<evidence type="ECO:0000313" key="1">
    <source>
        <dbReference type="EMBL" id="MCA9758590.1"/>
    </source>
</evidence>
<protein>
    <submittedName>
        <fullName evidence="1">Type VI secretion system baseplate subunit TssK</fullName>
    </submittedName>
</protein>
<reference evidence="1" key="2">
    <citation type="journal article" date="2021" name="Microbiome">
        <title>Successional dynamics and alternative stable states in a saline activated sludge microbial community over 9 years.</title>
        <authorList>
            <person name="Wang Y."/>
            <person name="Ye J."/>
            <person name="Ju F."/>
            <person name="Liu L."/>
            <person name="Boyd J.A."/>
            <person name="Deng Y."/>
            <person name="Parks D.H."/>
            <person name="Jiang X."/>
            <person name="Yin X."/>
            <person name="Woodcroft B.J."/>
            <person name="Tyson G.W."/>
            <person name="Hugenholtz P."/>
            <person name="Polz M.F."/>
            <person name="Zhang T."/>
        </authorList>
    </citation>
    <scope>NUCLEOTIDE SEQUENCE</scope>
    <source>
        <strain evidence="1">HKST-UBA02</strain>
    </source>
</reference>
<accession>A0A956NFU6</accession>
<evidence type="ECO:0000313" key="2">
    <source>
        <dbReference type="Proteomes" id="UP000739538"/>
    </source>
</evidence>
<dbReference type="PANTHER" id="PTHR35566:SF1">
    <property type="entry name" value="TYPE VI SECRETION SYSTEM BASEPLATE COMPONENT TSSK1"/>
    <property type="match status" value="1"/>
</dbReference>
<comment type="caution">
    <text evidence="1">The sequence shown here is derived from an EMBL/GenBank/DDBJ whole genome shotgun (WGS) entry which is preliminary data.</text>
</comment>
<reference evidence="1" key="1">
    <citation type="submission" date="2020-04" db="EMBL/GenBank/DDBJ databases">
        <authorList>
            <person name="Zhang T."/>
        </authorList>
    </citation>
    <scope>NUCLEOTIDE SEQUENCE</scope>
    <source>
        <strain evidence="1">HKST-UBA02</strain>
    </source>
</reference>
<gene>
    <name evidence="1" type="primary">tssK</name>
    <name evidence="1" type="ORF">KDA27_22530</name>
</gene>
<dbReference type="PANTHER" id="PTHR35566">
    <property type="entry name" value="BLR3599 PROTEIN"/>
    <property type="match status" value="1"/>
</dbReference>
<organism evidence="1 2">
    <name type="scientific">Eiseniibacteriota bacterium</name>
    <dbReference type="NCBI Taxonomy" id="2212470"/>
    <lineage>
        <taxon>Bacteria</taxon>
        <taxon>Candidatus Eiseniibacteriota</taxon>
    </lineage>
</organism>
<dbReference type="Pfam" id="PF05936">
    <property type="entry name" value="T6SS_VasE"/>
    <property type="match status" value="1"/>
</dbReference>
<sequence>MAQYHRILWSEGLFITPQHFQQWDLFHETQLAERVATQSPFPWGVFSIDVDQENLARGTFRLVGFRGVFPSGAIVHVPQFDSPPESVPFADDFGIKADYLDIYLSLPVLRGGWPNTKLSEDAPGGEELRFLARTVSVPDQNTGRDERAIQRAEQHLQILLGTSMRDNYESLHIARVQRSSTGEFQLDEGFVPPLLAVGGSPFLVKMCRGILERLSSRSSELGSRFTDAGVNARDITNANLRAFLQFFAINGALPQLAHLREIGSLHPEVFYRMFASLVGQLCSFNPTKFHPRDVPAYNHQSLGTVFKQLQSMLEQLLDIREVAQGYDVIPLAAGTDGRYTASIQKASHLEPNSVLILSIAGDAVPESLLLSGITRVIVTSQERVDELLARSLPGLPLRHLAVPPPAIPRSHNTYYFQLDKAGPHWEAIRESHGLGLQIPGDLRTMRFELLGLSGA</sequence>
<dbReference type="NCBIfam" id="TIGR03353">
    <property type="entry name" value="VI_chp_4"/>
    <property type="match status" value="1"/>
</dbReference>
<proteinExistence type="predicted"/>
<dbReference type="AlphaFoldDB" id="A0A956NFU6"/>